<evidence type="ECO:0000256" key="3">
    <source>
        <dbReference type="ARBA" id="ARBA00022723"/>
    </source>
</evidence>
<dbReference type="GO" id="GO:0005615">
    <property type="term" value="C:extracellular space"/>
    <property type="evidence" value="ECO:0007669"/>
    <property type="project" value="TreeGrafter"/>
</dbReference>
<comment type="caution">
    <text evidence="7">The sequence shown here is derived from an EMBL/GenBank/DDBJ whole genome shotgun (WGS) entry which is preliminary data.</text>
</comment>
<keyword evidence="3" id="KW-0479">Metal-binding</keyword>
<dbReference type="GO" id="GO:0008270">
    <property type="term" value="F:zinc ion binding"/>
    <property type="evidence" value="ECO:0007669"/>
    <property type="project" value="InterPro"/>
</dbReference>
<protein>
    <recommendedName>
        <fullName evidence="6">Peptidase M14 domain-containing protein</fullName>
    </recommendedName>
</protein>
<feature type="active site" description="Proton donor/acceptor" evidence="5">
    <location>
        <position position="314"/>
    </location>
</feature>
<gene>
    <name evidence="7" type="ORF">OXX778_LOCUS9795</name>
</gene>
<evidence type="ECO:0000256" key="4">
    <source>
        <dbReference type="ARBA" id="ARBA00022833"/>
    </source>
</evidence>
<dbReference type="Pfam" id="PF00246">
    <property type="entry name" value="Peptidase_M14"/>
    <property type="match status" value="1"/>
</dbReference>
<dbReference type="Proteomes" id="UP000663879">
    <property type="component" value="Unassembled WGS sequence"/>
</dbReference>
<evidence type="ECO:0000256" key="5">
    <source>
        <dbReference type="PROSITE-ProRule" id="PRU01379"/>
    </source>
</evidence>
<feature type="domain" description="Peptidase M14" evidence="6">
    <location>
        <begin position="52"/>
        <end position="348"/>
    </location>
</feature>
<evidence type="ECO:0000256" key="2">
    <source>
        <dbReference type="ARBA" id="ARBA00005988"/>
    </source>
</evidence>
<dbReference type="EMBL" id="CAJNOC010001477">
    <property type="protein sequence ID" value="CAF0868217.1"/>
    <property type="molecule type" value="Genomic_DNA"/>
</dbReference>
<evidence type="ECO:0000256" key="1">
    <source>
        <dbReference type="ARBA" id="ARBA00001947"/>
    </source>
</evidence>
<comment type="cofactor">
    <cofactor evidence="1">
        <name>Zn(2+)</name>
        <dbReference type="ChEBI" id="CHEBI:29105"/>
    </cofactor>
</comment>
<dbReference type="GO" id="GO:0006508">
    <property type="term" value="P:proteolysis"/>
    <property type="evidence" value="ECO:0007669"/>
    <property type="project" value="InterPro"/>
</dbReference>
<dbReference type="SMART" id="SM00631">
    <property type="entry name" value="Zn_pept"/>
    <property type="match status" value="1"/>
</dbReference>
<dbReference type="Gene3D" id="3.40.630.10">
    <property type="entry name" value="Zn peptidases"/>
    <property type="match status" value="1"/>
</dbReference>
<dbReference type="FunFam" id="3.40.630.10:FF:000056">
    <property type="entry name" value="Zinc carboxypeptidase"/>
    <property type="match status" value="1"/>
</dbReference>
<sequence length="359" mass="41529">MIEPQIKFKFEKLLNNLGLNYSVLIEDVGLKIRDQITKNEKIRKNDQFDYGMYHPLNEINRWMNQIQRDYPNLIQVFNVTQSYEGRSVKALKISSNFQMKKPAIFFDAGIHAREWISPATLIFMTKSLVSNYTVDPTVTQLLDFFDFYIVPVFNVDGYQYTWTFDRLWRKTRSVNLNSFCIGVDANRNWDSHFCESGSSTDPCSETYCGEKAFSEREVKGVADFLLQNKDTIVLYINFHSYSQLWMSPWAYTTEKPNNFEIQDRGSIEAINALYNVFGTEYNHGNVASTIYVASGAAVDWAYEKANILFSYTVELRNQDKYGFLLPPDQIIPSGIETFEAVKALALYVKSQNGTFSRDI</sequence>
<dbReference type="PROSITE" id="PS00132">
    <property type="entry name" value="CARBOXYPEPT_ZN_1"/>
    <property type="match status" value="1"/>
</dbReference>
<dbReference type="PANTHER" id="PTHR11705:SF91">
    <property type="entry name" value="FI01817P-RELATED"/>
    <property type="match status" value="1"/>
</dbReference>
<dbReference type="GO" id="GO:0004181">
    <property type="term" value="F:metallocarboxypeptidase activity"/>
    <property type="evidence" value="ECO:0007669"/>
    <property type="project" value="InterPro"/>
</dbReference>
<keyword evidence="8" id="KW-1185">Reference proteome</keyword>
<dbReference type="PROSITE" id="PS52035">
    <property type="entry name" value="PEPTIDASE_M14"/>
    <property type="match status" value="1"/>
</dbReference>
<organism evidence="7 8">
    <name type="scientific">Brachionus calyciflorus</name>
    <dbReference type="NCBI Taxonomy" id="104777"/>
    <lineage>
        <taxon>Eukaryota</taxon>
        <taxon>Metazoa</taxon>
        <taxon>Spiralia</taxon>
        <taxon>Gnathifera</taxon>
        <taxon>Rotifera</taxon>
        <taxon>Eurotatoria</taxon>
        <taxon>Monogononta</taxon>
        <taxon>Pseudotrocha</taxon>
        <taxon>Ploima</taxon>
        <taxon>Brachionidae</taxon>
        <taxon>Brachionus</taxon>
    </lineage>
</organism>
<dbReference type="AlphaFoldDB" id="A0A813XBI9"/>
<evidence type="ECO:0000313" key="7">
    <source>
        <dbReference type="EMBL" id="CAF0868217.1"/>
    </source>
</evidence>
<proteinExistence type="inferred from homology"/>
<dbReference type="PANTHER" id="PTHR11705">
    <property type="entry name" value="PROTEASE FAMILY M14 CARBOXYPEPTIDASE A,B"/>
    <property type="match status" value="1"/>
</dbReference>
<dbReference type="OrthoDB" id="3626597at2759"/>
<comment type="similarity">
    <text evidence="2 5">Belongs to the peptidase M14 family.</text>
</comment>
<dbReference type="InterPro" id="IPR057246">
    <property type="entry name" value="CARBOXYPEPT_ZN_1"/>
</dbReference>
<dbReference type="PRINTS" id="PR00765">
    <property type="entry name" value="CRBOXYPTASEA"/>
</dbReference>
<accession>A0A813XBI9</accession>
<dbReference type="SUPFAM" id="SSF53187">
    <property type="entry name" value="Zn-dependent exopeptidases"/>
    <property type="match status" value="1"/>
</dbReference>
<name>A0A813XBI9_9BILA</name>
<keyword evidence="4" id="KW-0862">Zinc</keyword>
<dbReference type="InterPro" id="IPR000834">
    <property type="entry name" value="Peptidase_M14"/>
</dbReference>
<reference evidence="7" key="1">
    <citation type="submission" date="2021-02" db="EMBL/GenBank/DDBJ databases">
        <authorList>
            <person name="Nowell W R."/>
        </authorList>
    </citation>
    <scope>NUCLEOTIDE SEQUENCE</scope>
    <source>
        <strain evidence="7">Ploen Becks lab</strain>
    </source>
</reference>
<dbReference type="CDD" id="cd03860">
    <property type="entry name" value="M14_CP_A-B_like"/>
    <property type="match status" value="1"/>
</dbReference>
<evidence type="ECO:0000313" key="8">
    <source>
        <dbReference type="Proteomes" id="UP000663879"/>
    </source>
</evidence>
<evidence type="ECO:0000259" key="6">
    <source>
        <dbReference type="PROSITE" id="PS52035"/>
    </source>
</evidence>